<keyword evidence="2" id="KW-0732">Signal</keyword>
<organism evidence="3 4">
    <name type="scientific">Corynebacterium occultum</name>
    <dbReference type="NCBI Taxonomy" id="2675219"/>
    <lineage>
        <taxon>Bacteria</taxon>
        <taxon>Bacillati</taxon>
        <taxon>Actinomycetota</taxon>
        <taxon>Actinomycetes</taxon>
        <taxon>Mycobacteriales</taxon>
        <taxon>Corynebacteriaceae</taxon>
        <taxon>Corynebacterium</taxon>
    </lineage>
</organism>
<keyword evidence="4" id="KW-1185">Reference proteome</keyword>
<dbReference type="AlphaFoldDB" id="A0A6B8W743"/>
<dbReference type="Proteomes" id="UP000424462">
    <property type="component" value="Chromosome"/>
</dbReference>
<proteinExistence type="predicted"/>
<keyword evidence="1" id="KW-0812">Transmembrane</keyword>
<feature type="chain" id="PRO_5025493341" evidence="2">
    <location>
        <begin position="35"/>
        <end position="87"/>
    </location>
</feature>
<protein>
    <submittedName>
        <fullName evidence="3">Uncharacterized protein</fullName>
    </submittedName>
</protein>
<feature type="signal peptide" evidence="2">
    <location>
        <begin position="1"/>
        <end position="34"/>
    </location>
</feature>
<reference evidence="3 4" key="1">
    <citation type="submission" date="2019-11" db="EMBL/GenBank/DDBJ databases">
        <title>Complete genome sequence of Corynebacterium kalinowskii 1959, a novel Corynebacterium species isolated from soil of a small paddock in Vilsendorf, Germany.</title>
        <authorList>
            <person name="Schaffert L."/>
            <person name="Ruwe M."/>
            <person name="Milse J."/>
            <person name="Hanuschka K."/>
            <person name="Ortseifen V."/>
            <person name="Droste J."/>
            <person name="Brandt D."/>
            <person name="Schlueter L."/>
            <person name="Kutter Y."/>
            <person name="Vinke S."/>
            <person name="Viehoefer P."/>
            <person name="Jacob L."/>
            <person name="Luebke N.-C."/>
            <person name="Schulte-Berndt E."/>
            <person name="Hain C."/>
            <person name="Linder M."/>
            <person name="Schmidt P."/>
            <person name="Wollenschlaeger L."/>
            <person name="Luttermann T."/>
            <person name="Thieme E."/>
            <person name="Hassa J."/>
            <person name="Haak M."/>
            <person name="Wittchen M."/>
            <person name="Mentz A."/>
            <person name="Persicke M."/>
            <person name="Busche T."/>
            <person name="Ruckert C."/>
        </authorList>
    </citation>
    <scope>NUCLEOTIDE SEQUENCE [LARGE SCALE GENOMIC DNA]</scope>
    <source>
        <strain evidence="3 4">2039</strain>
    </source>
</reference>
<dbReference type="RefSeq" id="WP_156232022.1">
    <property type="nucleotide sequence ID" value="NZ_CP046455.1"/>
</dbReference>
<name>A0A6B8W743_9CORY</name>
<keyword evidence="1" id="KW-1133">Transmembrane helix</keyword>
<dbReference type="EMBL" id="CP046455">
    <property type="protein sequence ID" value="QGU08461.1"/>
    <property type="molecule type" value="Genomic_DNA"/>
</dbReference>
<sequence length="87" mass="9015" precursor="true">MPRPLRTFTRNAMIALASATLVLGATTAPAQAQAATPVGISIENLSAPLSPELRAIINISIGFPVVMSSLLSSAFSEQCSLLDTRAC</sequence>
<dbReference type="KEGG" id="cok:COCCU_12805"/>
<feature type="transmembrane region" description="Helical" evidence="1">
    <location>
        <begin position="56"/>
        <end position="75"/>
    </location>
</feature>
<evidence type="ECO:0000256" key="2">
    <source>
        <dbReference type="SAM" id="SignalP"/>
    </source>
</evidence>
<evidence type="ECO:0000313" key="3">
    <source>
        <dbReference type="EMBL" id="QGU08461.1"/>
    </source>
</evidence>
<gene>
    <name evidence="3" type="ORF">COCCU_12805</name>
</gene>
<accession>A0A6B8W743</accession>
<evidence type="ECO:0000256" key="1">
    <source>
        <dbReference type="SAM" id="Phobius"/>
    </source>
</evidence>
<keyword evidence="1" id="KW-0472">Membrane</keyword>
<evidence type="ECO:0000313" key="4">
    <source>
        <dbReference type="Proteomes" id="UP000424462"/>
    </source>
</evidence>